<organism evidence="3 4">
    <name type="scientific">Castilleja foliolosa</name>
    <dbReference type="NCBI Taxonomy" id="1961234"/>
    <lineage>
        <taxon>Eukaryota</taxon>
        <taxon>Viridiplantae</taxon>
        <taxon>Streptophyta</taxon>
        <taxon>Embryophyta</taxon>
        <taxon>Tracheophyta</taxon>
        <taxon>Spermatophyta</taxon>
        <taxon>Magnoliopsida</taxon>
        <taxon>eudicotyledons</taxon>
        <taxon>Gunneridae</taxon>
        <taxon>Pentapetalae</taxon>
        <taxon>asterids</taxon>
        <taxon>lamiids</taxon>
        <taxon>Lamiales</taxon>
        <taxon>Orobanchaceae</taxon>
        <taxon>Pedicularideae</taxon>
        <taxon>Castillejinae</taxon>
        <taxon>Castilleja</taxon>
    </lineage>
</organism>
<feature type="region of interest" description="Disordered" evidence="2">
    <location>
        <begin position="587"/>
        <end position="644"/>
    </location>
</feature>
<evidence type="ECO:0000313" key="4">
    <source>
        <dbReference type="Proteomes" id="UP001632038"/>
    </source>
</evidence>
<dbReference type="PANTHER" id="PTHR31115:SF2">
    <property type="entry name" value="OS05G0107300 PROTEIN"/>
    <property type="match status" value="1"/>
</dbReference>
<name>A0ABD3E9F1_9LAMI</name>
<proteinExistence type="predicted"/>
<dbReference type="EMBL" id="JAVIJP010000007">
    <property type="protein sequence ID" value="KAL3649735.1"/>
    <property type="molecule type" value="Genomic_DNA"/>
</dbReference>
<protein>
    <submittedName>
        <fullName evidence="3">Uncharacterized protein</fullName>
    </submittedName>
</protein>
<accession>A0ABD3E9F1</accession>
<feature type="region of interest" description="Disordered" evidence="2">
    <location>
        <begin position="1130"/>
        <end position="1163"/>
    </location>
</feature>
<reference evidence="4" key="1">
    <citation type="journal article" date="2024" name="IScience">
        <title>Strigolactones Initiate the Formation of Haustorium-like Structures in Castilleja.</title>
        <authorList>
            <person name="Buerger M."/>
            <person name="Peterson D."/>
            <person name="Chory J."/>
        </authorList>
    </citation>
    <scope>NUCLEOTIDE SEQUENCE [LARGE SCALE GENOMIC DNA]</scope>
</reference>
<keyword evidence="4" id="KW-1185">Reference proteome</keyword>
<sequence length="1293" mass="142307">MHADCKFDIFTPTNVRLALTLASPESNFSRNYQNRHRGYLVSTLARSTSVREGSNSRNFCPGKVKSSPTATSSGDLPALSQCLMVEPDVMGDPKYACSGEFRRALGFSVRSNLEENSFPGAHLKNSTPAAVEEIKRLRSSAVTDTCVKASRAKKLDQHLNKLNKICEAMPSKKQQQQRNELLTNELSSGSTMKTAFQVHRNTSDLGSRIFDDRPKSVILNKRVRTSVAEARVEHRSNGVLRQPLIVTEERDMLKDNSEDSDTAEKKIRRLPSVGEDWDKKMKRKRSVGAVFSRSVGNNQELKRNMHHKLTIETTMQASDLTHGCRLGASGGSNRLDPMTSPVGFTARLTLKNEQEKYVLSRDLSGGPIKERPLGIVNVKLNNREDNHAMGSNPVVKRKTARAPRRGPIAAVDSAVNVLNLSGTLGSCEQAPVNKIPSVGGAYNHKRAIPTGSCSPSITQWVGQRPNKITRTRRTNIVPLSNHDEVHPQYEGCTPSDLGSPRINIVGANASHPSKSAANGDQYFKVKPENVPSLVRLSENEESGASEIRINHKCVVSRDLEDSITNAGQAVGASAIPIKKNKIMAKEGTGDGVRRQGRSGRVSPFSRPSISPTRGKLDTVVPAKPFQNERSSSDKIGSKSGRPVKQSYRKGFSRVGNVANGCSPDCSGNSDDFEELFTAANLTCSSRFNACSSPFWKTSDALFASVGPDEKSYLSEQLTLAEELCASLAQNCRNDSKLKLGDYRSRRMRTSDSISCRRNRSMENKNELKDPLRRMDNVEQLQFSFPYGFSDSERKLDVTPLYQRLLSAMIIEDESEESEGTGYVIPRSSDDDSFLNGSENKLRTRFDYCEPLSGFQTWKNGNAHKIFPCNGSADITGIPSAQARVCNGELMQRDCGYVHSEVELLVGLSRCDYVPKSLQANNIGISSSDFQYEQTCLEEKLVVELERVGLFFDSVPELDDNEDEFFNQEIAQLERRLQEHTARKKTCLDKIYKAVQGEKITMVPEQVAMDKLVEVAYKKLLATGESFASKHGISKVPKQVALAFTKRTLARCHKFENSGASCFSEPAFREIVYAAPPRFPETELLSLADLVVVKNGISVDAFEIPVCQTQLDIIKNVPMSHRGKRKEVLLNDVGDGANGKRSQRGRGRNADTKAGRLSMNGSKTDRKITGQLKLKTAQLSMSGNAFIKDTTYPVNPTASSSGNLLNNGGGNMKKNVKLISAGSAPLVSPREMNESMDLAKLPLNIIDGVDELGVDSEIGAPQDINSWLSFEVDGLQDHDGIGLEIPNDDLSELF</sequence>
<evidence type="ECO:0000313" key="3">
    <source>
        <dbReference type="EMBL" id="KAL3649735.1"/>
    </source>
</evidence>
<dbReference type="PANTHER" id="PTHR31115">
    <property type="entry name" value="OS05G0107300 PROTEIN"/>
    <property type="match status" value="1"/>
</dbReference>
<dbReference type="Proteomes" id="UP001632038">
    <property type="component" value="Unassembled WGS sequence"/>
</dbReference>
<comment type="caution">
    <text evidence="3">The sequence shown here is derived from an EMBL/GenBank/DDBJ whole genome shotgun (WGS) entry which is preliminary data.</text>
</comment>
<evidence type="ECO:0000256" key="1">
    <source>
        <dbReference type="SAM" id="Coils"/>
    </source>
</evidence>
<evidence type="ECO:0000256" key="2">
    <source>
        <dbReference type="SAM" id="MobiDB-lite"/>
    </source>
</evidence>
<gene>
    <name evidence="3" type="ORF">CASFOL_006138</name>
</gene>
<feature type="region of interest" description="Disordered" evidence="2">
    <location>
        <begin position="52"/>
        <end position="72"/>
    </location>
</feature>
<keyword evidence="1" id="KW-0175">Coiled coil</keyword>
<feature type="coiled-coil region" evidence="1">
    <location>
        <begin position="962"/>
        <end position="989"/>
    </location>
</feature>